<feature type="region of interest" description="Disordered" evidence="1">
    <location>
        <begin position="114"/>
        <end position="134"/>
    </location>
</feature>
<feature type="compositionally biased region" description="Basic and acidic residues" evidence="1">
    <location>
        <begin position="1"/>
        <end position="20"/>
    </location>
</feature>
<keyword evidence="5" id="KW-1185">Reference proteome</keyword>
<dbReference type="AlphaFoldDB" id="A0A078M1Q6"/>
<evidence type="ECO:0000313" key="5">
    <source>
        <dbReference type="Proteomes" id="UP000044136"/>
    </source>
</evidence>
<reference evidence="4 5" key="1">
    <citation type="submission" date="2014-07" db="EMBL/GenBank/DDBJ databases">
        <authorList>
            <person name="Urmite Genomes Urmite Genomes"/>
        </authorList>
    </citation>
    <scope>NUCLEOTIDE SEQUENCE [LARGE SCALE GENOMIC DNA]</scope>
    <source>
        <strain evidence="4 5">13MG44_air</strain>
    </source>
</reference>
<feature type="region of interest" description="Disordered" evidence="1">
    <location>
        <begin position="176"/>
        <end position="232"/>
    </location>
</feature>
<dbReference type="OrthoDB" id="2583609at2"/>
<organism evidence="4 5">
    <name type="scientific">Jeotgalicoccus saudimassiliensis</name>
    <dbReference type="NCBI Taxonomy" id="1461582"/>
    <lineage>
        <taxon>Bacteria</taxon>
        <taxon>Bacillati</taxon>
        <taxon>Bacillota</taxon>
        <taxon>Bacilli</taxon>
        <taxon>Bacillales</taxon>
        <taxon>Staphylococcaceae</taxon>
        <taxon>Jeotgalicoccus</taxon>
    </lineage>
</organism>
<evidence type="ECO:0000256" key="1">
    <source>
        <dbReference type="SAM" id="MobiDB-lite"/>
    </source>
</evidence>
<name>A0A078M1Q6_9STAP</name>
<evidence type="ECO:0000259" key="3">
    <source>
        <dbReference type="PROSITE" id="PS51782"/>
    </source>
</evidence>
<feature type="compositionally biased region" description="Polar residues" evidence="1">
    <location>
        <begin position="322"/>
        <end position="335"/>
    </location>
</feature>
<feature type="compositionally biased region" description="Basic and acidic residues" evidence="1">
    <location>
        <begin position="46"/>
        <end position="58"/>
    </location>
</feature>
<feature type="region of interest" description="Disordered" evidence="1">
    <location>
        <begin position="1"/>
        <end position="73"/>
    </location>
</feature>
<feature type="compositionally biased region" description="Basic and acidic residues" evidence="1">
    <location>
        <begin position="251"/>
        <end position="267"/>
    </location>
</feature>
<feature type="region of interest" description="Disordered" evidence="1">
    <location>
        <begin position="251"/>
        <end position="336"/>
    </location>
</feature>
<evidence type="ECO:0000313" key="4">
    <source>
        <dbReference type="EMBL" id="CEA00164.1"/>
    </source>
</evidence>
<keyword evidence="2" id="KW-0812">Transmembrane</keyword>
<dbReference type="RefSeq" id="WP_035808781.1">
    <property type="nucleotide sequence ID" value="NZ_CCSE01000001.1"/>
</dbReference>
<dbReference type="Proteomes" id="UP000044136">
    <property type="component" value="Unassembled WGS sequence"/>
</dbReference>
<dbReference type="InterPro" id="IPR036779">
    <property type="entry name" value="LysM_dom_sf"/>
</dbReference>
<evidence type="ECO:0000256" key="2">
    <source>
        <dbReference type="SAM" id="Phobius"/>
    </source>
</evidence>
<dbReference type="PROSITE" id="PS51782">
    <property type="entry name" value="LYSM"/>
    <property type="match status" value="1"/>
</dbReference>
<gene>
    <name evidence="4" type="primary">ebpS</name>
    <name evidence="4" type="ORF">BN1048_00846</name>
</gene>
<dbReference type="Gene3D" id="3.10.350.10">
    <property type="entry name" value="LysM domain"/>
    <property type="match status" value="1"/>
</dbReference>
<feature type="compositionally biased region" description="Basic and acidic residues" evidence="1">
    <location>
        <begin position="27"/>
        <end position="37"/>
    </location>
</feature>
<dbReference type="HOGENOM" id="CLU_723161_0_0_9"/>
<proteinExistence type="predicted"/>
<feature type="compositionally biased region" description="Acidic residues" evidence="1">
    <location>
        <begin position="268"/>
        <end position="286"/>
    </location>
</feature>
<protein>
    <submittedName>
        <fullName evidence="4">Elastin-binding protein EbpS</fullName>
    </submittedName>
</protein>
<dbReference type="STRING" id="1461582.BN1048_00846"/>
<feature type="compositionally biased region" description="Acidic residues" evidence="1">
    <location>
        <begin position="191"/>
        <end position="206"/>
    </location>
</feature>
<keyword evidence="2" id="KW-1133">Transmembrane helix</keyword>
<dbReference type="InterPro" id="IPR018392">
    <property type="entry name" value="LysM"/>
</dbReference>
<keyword evidence="2" id="KW-0472">Membrane</keyword>
<dbReference type="EMBL" id="CCSE01000001">
    <property type="protein sequence ID" value="CEA00164.1"/>
    <property type="molecule type" value="Genomic_DNA"/>
</dbReference>
<dbReference type="SUPFAM" id="SSF54106">
    <property type="entry name" value="LysM domain"/>
    <property type="match status" value="1"/>
</dbReference>
<dbReference type="SMART" id="SM00257">
    <property type="entry name" value="LysM"/>
    <property type="match status" value="1"/>
</dbReference>
<dbReference type="Pfam" id="PF01476">
    <property type="entry name" value="LysM"/>
    <property type="match status" value="1"/>
</dbReference>
<feature type="compositionally biased region" description="Low complexity" evidence="1">
    <location>
        <begin position="287"/>
        <end position="321"/>
    </location>
</feature>
<sequence>MKDDFYKDIKHKRAQDEKSSKTSAGNKKSDNEPKETLSRSARHKSKDAGDSKQPDKKVPPKKQQQKENNFTDKLKGYFTAENAAKGKALFAGTLASYQQRIKNELKISKEKLGSITAAKGTVKRPQKNSGDKDKKKRMLPWVFGVLILLPITILLAFLIFSNFWPSLNDEIQTANEGTTEETADSGNGDSGAEDGTDNAEGFNEELEAQKAEHERRLAENRNEDLSTKNIDTNYSQEELLELEEAALAAIRSKEDGSDDADEKKSDSTEPESESDTAADAEEDSDSDQASQQSESESQESKSQSQQQTETEAADSSTETDANTNSAETQNANASHVVTPEDNLYRIAIRYYGDGSAENVQRIMEANGVTPDSLSIGQELIIP</sequence>
<feature type="transmembrane region" description="Helical" evidence="2">
    <location>
        <begin position="141"/>
        <end position="164"/>
    </location>
</feature>
<feature type="domain" description="LysM" evidence="3">
    <location>
        <begin position="333"/>
        <end position="381"/>
    </location>
</feature>
<feature type="compositionally biased region" description="Basic and acidic residues" evidence="1">
    <location>
        <begin position="207"/>
        <end position="226"/>
    </location>
</feature>
<accession>A0A078M1Q6</accession>
<dbReference type="eggNOG" id="COG1388">
    <property type="taxonomic scope" value="Bacteria"/>
</dbReference>
<dbReference type="CDD" id="cd00118">
    <property type="entry name" value="LysM"/>
    <property type="match status" value="1"/>
</dbReference>